<evidence type="ECO:0000256" key="6">
    <source>
        <dbReference type="ARBA" id="ARBA00022833"/>
    </source>
</evidence>
<dbReference type="GO" id="GO:0070536">
    <property type="term" value="P:protein K63-linked deubiquitination"/>
    <property type="evidence" value="ECO:0007669"/>
    <property type="project" value="InterPro"/>
</dbReference>
<dbReference type="PROSITE" id="PS50249">
    <property type="entry name" value="MPN"/>
    <property type="match status" value="1"/>
</dbReference>
<keyword evidence="2" id="KW-0645">Protease</keyword>
<evidence type="ECO:0000313" key="11">
    <source>
        <dbReference type="Proteomes" id="UP001195483"/>
    </source>
</evidence>
<keyword evidence="8" id="KW-0175">Coiled coil</keyword>
<keyword evidence="4" id="KW-0833">Ubl conjugation pathway</keyword>
<comment type="caution">
    <text evidence="10">The sequence shown here is derived from an EMBL/GenBank/DDBJ whole genome shotgun (WGS) entry which is preliminary data.</text>
</comment>
<dbReference type="SUPFAM" id="SSF102712">
    <property type="entry name" value="JAB1/MPN domain"/>
    <property type="match status" value="1"/>
</dbReference>
<dbReference type="InterPro" id="IPR033860">
    <property type="entry name" value="MPN_BRCC36"/>
</dbReference>
<dbReference type="Gene3D" id="3.40.140.10">
    <property type="entry name" value="Cytidine Deaminase, domain 2"/>
    <property type="match status" value="1"/>
</dbReference>
<dbReference type="GO" id="GO:0004843">
    <property type="term" value="F:cysteine-type deubiquitinase activity"/>
    <property type="evidence" value="ECO:0007669"/>
    <property type="project" value="InterPro"/>
</dbReference>
<keyword evidence="3" id="KW-0479">Metal-binding</keyword>
<dbReference type="AlphaFoldDB" id="A0AAE0S6D4"/>
<feature type="domain" description="MPN" evidence="9">
    <location>
        <begin position="6"/>
        <end position="149"/>
    </location>
</feature>
<dbReference type="EMBL" id="JAEAOA010001951">
    <property type="protein sequence ID" value="KAK3586130.1"/>
    <property type="molecule type" value="Genomic_DNA"/>
</dbReference>
<dbReference type="Proteomes" id="UP001195483">
    <property type="component" value="Unassembled WGS sequence"/>
</dbReference>
<protein>
    <recommendedName>
        <fullName evidence="9">MPN domain-containing protein</fullName>
    </recommendedName>
</protein>
<dbReference type="InterPro" id="IPR000555">
    <property type="entry name" value="JAMM/MPN+_dom"/>
</dbReference>
<evidence type="ECO:0000256" key="2">
    <source>
        <dbReference type="ARBA" id="ARBA00022670"/>
    </source>
</evidence>
<dbReference type="CDD" id="cd08068">
    <property type="entry name" value="MPN_BRCC36"/>
    <property type="match status" value="1"/>
</dbReference>
<feature type="coiled-coil region" evidence="8">
    <location>
        <begin position="227"/>
        <end position="254"/>
    </location>
</feature>
<dbReference type="GO" id="GO:0006281">
    <property type="term" value="P:DNA repair"/>
    <property type="evidence" value="ECO:0007669"/>
    <property type="project" value="InterPro"/>
</dbReference>
<reference evidence="10" key="3">
    <citation type="submission" date="2023-05" db="EMBL/GenBank/DDBJ databases">
        <authorList>
            <person name="Smith C.H."/>
        </authorList>
    </citation>
    <scope>NUCLEOTIDE SEQUENCE</scope>
    <source>
        <strain evidence="10">CHS0354</strain>
        <tissue evidence="10">Mantle</tissue>
    </source>
</reference>
<evidence type="ECO:0000259" key="9">
    <source>
        <dbReference type="PROSITE" id="PS50249"/>
    </source>
</evidence>
<evidence type="ECO:0000313" key="10">
    <source>
        <dbReference type="EMBL" id="KAK3586130.1"/>
    </source>
</evidence>
<dbReference type="GO" id="GO:0070552">
    <property type="term" value="C:BRISC complex"/>
    <property type="evidence" value="ECO:0007669"/>
    <property type="project" value="InterPro"/>
</dbReference>
<dbReference type="PANTHER" id="PTHR10410">
    <property type="entry name" value="EUKARYOTIC TRANSLATION INITIATION FACTOR 3 -RELATED"/>
    <property type="match status" value="1"/>
</dbReference>
<dbReference type="SMART" id="SM00232">
    <property type="entry name" value="JAB_MPN"/>
    <property type="match status" value="1"/>
</dbReference>
<dbReference type="Pfam" id="PF01398">
    <property type="entry name" value="JAB"/>
    <property type="match status" value="1"/>
</dbReference>
<evidence type="ECO:0000256" key="4">
    <source>
        <dbReference type="ARBA" id="ARBA00022786"/>
    </source>
</evidence>
<dbReference type="Pfam" id="PF18110">
    <property type="entry name" value="BRCC36_C"/>
    <property type="match status" value="1"/>
</dbReference>
<keyword evidence="5" id="KW-0378">Hydrolase</keyword>
<keyword evidence="7" id="KW-0482">Metalloprotease</keyword>
<proteinExistence type="inferred from homology"/>
<evidence type="ECO:0000256" key="7">
    <source>
        <dbReference type="ARBA" id="ARBA00023049"/>
    </source>
</evidence>
<sequence>MAINCVHIEADAYLVCLTHALSTEREEVMGLLIGEVDEKRISHISAVIILRRSDKQADRVEISPEQLSDASTKAENLAYELKRPMRVLGWYHSHPHITVWPSHVDVRTQAMYQMMDEGFIGLIFSVFCEDKVTRQNRIQVTCFQSVSNGGDYTRVQVPFHIVSSQWLGPACLTSLANLPQILRMEEEEAYKRTIEHKDVDLLTKLHNASVYTKSLCHIMDVMNGPLLQALENRLESNKQRIEFLEKEKKELKKQLESS</sequence>
<comment type="similarity">
    <text evidence="1">Belongs to the peptidase M67A family. BRCC36 subfamily.</text>
</comment>
<accession>A0AAE0S6D4</accession>
<evidence type="ECO:0000256" key="5">
    <source>
        <dbReference type="ARBA" id="ARBA00022801"/>
    </source>
</evidence>
<evidence type="ECO:0000256" key="8">
    <source>
        <dbReference type="SAM" id="Coils"/>
    </source>
</evidence>
<dbReference type="GO" id="GO:0008237">
    <property type="term" value="F:metallopeptidase activity"/>
    <property type="evidence" value="ECO:0007669"/>
    <property type="project" value="UniProtKB-KW"/>
</dbReference>
<dbReference type="GO" id="GO:0046872">
    <property type="term" value="F:metal ion binding"/>
    <property type="evidence" value="ECO:0007669"/>
    <property type="project" value="UniProtKB-KW"/>
</dbReference>
<dbReference type="InterPro" id="IPR037518">
    <property type="entry name" value="MPN"/>
</dbReference>
<evidence type="ECO:0000256" key="3">
    <source>
        <dbReference type="ARBA" id="ARBA00022723"/>
    </source>
</evidence>
<dbReference type="GO" id="GO:0070531">
    <property type="term" value="C:BRCA1-A complex"/>
    <property type="evidence" value="ECO:0007669"/>
    <property type="project" value="InterPro"/>
</dbReference>
<keyword evidence="6" id="KW-0862">Zinc</keyword>
<reference evidence="10" key="2">
    <citation type="journal article" date="2021" name="Genome Biol. Evol.">
        <title>Developing a high-quality reference genome for a parasitic bivalve with doubly uniparental inheritance (Bivalvia: Unionida).</title>
        <authorList>
            <person name="Smith C.H."/>
        </authorList>
    </citation>
    <scope>NUCLEOTIDE SEQUENCE</scope>
    <source>
        <strain evidence="10">CHS0354</strain>
        <tissue evidence="10">Mantle</tissue>
    </source>
</reference>
<dbReference type="InterPro" id="IPR040749">
    <property type="entry name" value="BRCC36_C"/>
</dbReference>
<keyword evidence="11" id="KW-1185">Reference proteome</keyword>
<reference evidence="10" key="1">
    <citation type="journal article" date="2021" name="Genome Biol. Evol.">
        <title>A High-Quality Reference Genome for a Parasitic Bivalve with Doubly Uniparental Inheritance (Bivalvia: Unionida).</title>
        <authorList>
            <person name="Smith C.H."/>
        </authorList>
    </citation>
    <scope>NUCLEOTIDE SEQUENCE</scope>
    <source>
        <strain evidence="10">CHS0354</strain>
    </source>
</reference>
<evidence type="ECO:0000256" key="1">
    <source>
        <dbReference type="ARBA" id="ARBA00008021"/>
    </source>
</evidence>
<name>A0AAE0S6D4_9BIVA</name>
<dbReference type="GO" id="GO:0006508">
    <property type="term" value="P:proteolysis"/>
    <property type="evidence" value="ECO:0007669"/>
    <property type="project" value="UniProtKB-KW"/>
</dbReference>
<gene>
    <name evidence="10" type="ORF">CHS0354_033254</name>
</gene>
<organism evidence="10 11">
    <name type="scientific">Potamilus streckersoni</name>
    <dbReference type="NCBI Taxonomy" id="2493646"/>
    <lineage>
        <taxon>Eukaryota</taxon>
        <taxon>Metazoa</taxon>
        <taxon>Spiralia</taxon>
        <taxon>Lophotrochozoa</taxon>
        <taxon>Mollusca</taxon>
        <taxon>Bivalvia</taxon>
        <taxon>Autobranchia</taxon>
        <taxon>Heteroconchia</taxon>
        <taxon>Palaeoheterodonta</taxon>
        <taxon>Unionida</taxon>
        <taxon>Unionoidea</taxon>
        <taxon>Unionidae</taxon>
        <taxon>Ambleminae</taxon>
        <taxon>Lampsilini</taxon>
        <taxon>Potamilus</taxon>
    </lineage>
</organism>
<dbReference type="InterPro" id="IPR050242">
    <property type="entry name" value="JAMM_MPN+_peptidase_M67A"/>
</dbReference>